<keyword evidence="3" id="KW-1185">Reference proteome</keyword>
<sequence length="79" mass="8956">MGSTPDYREIKKKKKKKKKKTVKNERGIRGLGFSIPQFGFIFFPQTVPPLLSSSTIHPSRCTVSLSLSLSLRCLLSWTE</sequence>
<organism evidence="2 3">
    <name type="scientific">Stephania yunnanensis</name>
    <dbReference type="NCBI Taxonomy" id="152371"/>
    <lineage>
        <taxon>Eukaryota</taxon>
        <taxon>Viridiplantae</taxon>
        <taxon>Streptophyta</taxon>
        <taxon>Embryophyta</taxon>
        <taxon>Tracheophyta</taxon>
        <taxon>Spermatophyta</taxon>
        <taxon>Magnoliopsida</taxon>
        <taxon>Ranunculales</taxon>
        <taxon>Menispermaceae</taxon>
        <taxon>Menispermoideae</taxon>
        <taxon>Cissampelideae</taxon>
        <taxon>Stephania</taxon>
    </lineage>
</organism>
<proteinExistence type="predicted"/>
<dbReference type="AlphaFoldDB" id="A0AAP0LKR6"/>
<feature type="compositionally biased region" description="Basic residues" evidence="1">
    <location>
        <begin position="10"/>
        <end position="21"/>
    </location>
</feature>
<reference evidence="2 3" key="1">
    <citation type="submission" date="2024-01" db="EMBL/GenBank/DDBJ databases">
        <title>Genome assemblies of Stephania.</title>
        <authorList>
            <person name="Yang L."/>
        </authorList>
    </citation>
    <scope>NUCLEOTIDE SEQUENCE [LARGE SCALE GENOMIC DNA]</scope>
    <source>
        <strain evidence="2">YNDBR</strain>
        <tissue evidence="2">Leaf</tissue>
    </source>
</reference>
<protein>
    <submittedName>
        <fullName evidence="2">Uncharacterized protein</fullName>
    </submittedName>
</protein>
<gene>
    <name evidence="2" type="ORF">Syun_002049</name>
</gene>
<evidence type="ECO:0000313" key="2">
    <source>
        <dbReference type="EMBL" id="KAK9169909.1"/>
    </source>
</evidence>
<comment type="caution">
    <text evidence="2">The sequence shown here is derived from an EMBL/GenBank/DDBJ whole genome shotgun (WGS) entry which is preliminary data.</text>
</comment>
<name>A0AAP0LKR6_9MAGN</name>
<feature type="region of interest" description="Disordered" evidence="1">
    <location>
        <begin position="1"/>
        <end position="23"/>
    </location>
</feature>
<accession>A0AAP0LKR6</accession>
<evidence type="ECO:0000256" key="1">
    <source>
        <dbReference type="SAM" id="MobiDB-lite"/>
    </source>
</evidence>
<dbReference type="EMBL" id="JBBNAF010000001">
    <property type="protein sequence ID" value="KAK9169909.1"/>
    <property type="molecule type" value="Genomic_DNA"/>
</dbReference>
<evidence type="ECO:0000313" key="3">
    <source>
        <dbReference type="Proteomes" id="UP001420932"/>
    </source>
</evidence>
<dbReference type="Proteomes" id="UP001420932">
    <property type="component" value="Unassembled WGS sequence"/>
</dbReference>